<dbReference type="OrthoDB" id="5132737at2759"/>
<dbReference type="VEuPathDB" id="FungiDB:Bcin03g00740"/>
<reference evidence="2 3" key="3">
    <citation type="journal article" date="2017" name="Mol. Plant Pathol.">
        <title>A gapless genome sequence of the fungus Botrytis cinerea.</title>
        <authorList>
            <person name="Van Kan J.A."/>
            <person name="Stassen J.H."/>
            <person name="Mosbach A."/>
            <person name="Van Der Lee T.A."/>
            <person name="Faino L."/>
            <person name="Farmer A.D."/>
            <person name="Papasotiriou D.G."/>
            <person name="Zhou S."/>
            <person name="Seidl M.F."/>
            <person name="Cottam E."/>
            <person name="Edel D."/>
            <person name="Hahn M."/>
            <person name="Schwartz D.C."/>
            <person name="Dietrich R.A."/>
            <person name="Widdison S."/>
            <person name="Scalliet G."/>
        </authorList>
    </citation>
    <scope>NUCLEOTIDE SEQUENCE [LARGE SCALE GENOMIC DNA]</scope>
    <source>
        <strain evidence="2 3">B05.10</strain>
    </source>
</reference>
<feature type="region of interest" description="Disordered" evidence="1">
    <location>
        <begin position="1"/>
        <end position="76"/>
    </location>
</feature>
<feature type="compositionally biased region" description="Polar residues" evidence="1">
    <location>
        <begin position="42"/>
        <end position="76"/>
    </location>
</feature>
<proteinExistence type="predicted"/>
<evidence type="ECO:0000256" key="1">
    <source>
        <dbReference type="SAM" id="MobiDB-lite"/>
    </source>
</evidence>
<name>A0A384JAU4_BOTFB</name>
<organism evidence="2 3">
    <name type="scientific">Botryotinia fuckeliana (strain B05.10)</name>
    <name type="common">Noble rot fungus</name>
    <name type="synonym">Botrytis cinerea</name>
    <dbReference type="NCBI Taxonomy" id="332648"/>
    <lineage>
        <taxon>Eukaryota</taxon>
        <taxon>Fungi</taxon>
        <taxon>Dikarya</taxon>
        <taxon>Ascomycota</taxon>
        <taxon>Pezizomycotina</taxon>
        <taxon>Leotiomycetes</taxon>
        <taxon>Helotiales</taxon>
        <taxon>Sclerotiniaceae</taxon>
        <taxon>Botrytis</taxon>
    </lineage>
</organism>
<accession>A0A384JAU4</accession>
<dbReference type="GeneID" id="5440093"/>
<reference evidence="2 3" key="1">
    <citation type="journal article" date="2011" name="PLoS Genet.">
        <title>Genomic analysis of the necrotrophic fungal pathogens Sclerotinia sclerotiorum and Botrytis cinerea.</title>
        <authorList>
            <person name="Amselem J."/>
            <person name="Cuomo C.A."/>
            <person name="van Kan J.A."/>
            <person name="Viaud M."/>
            <person name="Benito E.P."/>
            <person name="Couloux A."/>
            <person name="Coutinho P.M."/>
            <person name="de Vries R.P."/>
            <person name="Dyer P.S."/>
            <person name="Fillinger S."/>
            <person name="Fournier E."/>
            <person name="Gout L."/>
            <person name="Hahn M."/>
            <person name="Kohn L."/>
            <person name="Lapalu N."/>
            <person name="Plummer K.M."/>
            <person name="Pradier J.M."/>
            <person name="Quevillon E."/>
            <person name="Sharon A."/>
            <person name="Simon A."/>
            <person name="ten Have A."/>
            <person name="Tudzynski B."/>
            <person name="Tudzynski P."/>
            <person name="Wincker P."/>
            <person name="Andrew M."/>
            <person name="Anthouard V."/>
            <person name="Beever R.E."/>
            <person name="Beffa R."/>
            <person name="Benoit I."/>
            <person name="Bouzid O."/>
            <person name="Brault B."/>
            <person name="Chen Z."/>
            <person name="Choquer M."/>
            <person name="Collemare J."/>
            <person name="Cotton P."/>
            <person name="Danchin E.G."/>
            <person name="Da Silva C."/>
            <person name="Gautier A."/>
            <person name="Giraud C."/>
            <person name="Giraud T."/>
            <person name="Gonzalez C."/>
            <person name="Grossetete S."/>
            <person name="Guldener U."/>
            <person name="Henrissat B."/>
            <person name="Howlett B.J."/>
            <person name="Kodira C."/>
            <person name="Kretschmer M."/>
            <person name="Lappartient A."/>
            <person name="Leroch M."/>
            <person name="Levis C."/>
            <person name="Mauceli E."/>
            <person name="Neuveglise C."/>
            <person name="Oeser B."/>
            <person name="Pearson M."/>
            <person name="Poulain J."/>
            <person name="Poussereau N."/>
            <person name="Quesneville H."/>
            <person name="Rascle C."/>
            <person name="Schumacher J."/>
            <person name="Segurens B."/>
            <person name="Sexton A."/>
            <person name="Silva E."/>
            <person name="Sirven C."/>
            <person name="Soanes D.M."/>
            <person name="Talbot N.J."/>
            <person name="Templeton M."/>
            <person name="Yandava C."/>
            <person name="Yarden O."/>
            <person name="Zeng Q."/>
            <person name="Rollins J.A."/>
            <person name="Lebrun M.H."/>
            <person name="Dickman M."/>
        </authorList>
    </citation>
    <scope>NUCLEOTIDE SEQUENCE [LARGE SCALE GENOMIC DNA]</scope>
    <source>
        <strain evidence="2 3">B05.10</strain>
    </source>
</reference>
<dbReference type="Proteomes" id="UP000001798">
    <property type="component" value="Chromosome 3"/>
</dbReference>
<reference evidence="2 3" key="2">
    <citation type="journal article" date="2012" name="Eukaryot. Cell">
        <title>Genome update of Botrytis cinerea strains B05.10 and T4.</title>
        <authorList>
            <person name="Staats M."/>
            <person name="van Kan J.A."/>
        </authorList>
    </citation>
    <scope>NUCLEOTIDE SEQUENCE [LARGE SCALE GENOMIC DNA]</scope>
    <source>
        <strain evidence="2 3">B05.10</strain>
    </source>
</reference>
<dbReference type="AlphaFoldDB" id="A0A384JAU4"/>
<dbReference type="RefSeq" id="XP_024547469.1">
    <property type="nucleotide sequence ID" value="XM_024691700.1"/>
</dbReference>
<evidence type="ECO:0000313" key="3">
    <source>
        <dbReference type="Proteomes" id="UP000001798"/>
    </source>
</evidence>
<evidence type="ECO:0000313" key="2">
    <source>
        <dbReference type="EMBL" id="ATZ47768.1"/>
    </source>
</evidence>
<sequence>MSSFSTLPYPVDMPPHQAKPDTRNVGQPSLQKDQDASRYQEETITSSFSQERTSLPRTSCIQRSKYQTKAPTILYN</sequence>
<dbReference type="EMBL" id="CP009807">
    <property type="protein sequence ID" value="ATZ47768.1"/>
    <property type="molecule type" value="Genomic_DNA"/>
</dbReference>
<gene>
    <name evidence="2" type="ORF">BCIN_03g00740</name>
</gene>
<protein>
    <submittedName>
        <fullName evidence="2">Uncharacterized protein</fullName>
    </submittedName>
</protein>
<keyword evidence="3" id="KW-1185">Reference proteome</keyword>
<feature type="compositionally biased region" description="Basic and acidic residues" evidence="1">
    <location>
        <begin position="32"/>
        <end position="41"/>
    </location>
</feature>